<proteinExistence type="predicted"/>
<dbReference type="Proteomes" id="UP001150531">
    <property type="component" value="Unassembled WGS sequence"/>
</dbReference>
<organism evidence="2 3">
    <name type="scientific">Pseudomonas aphyarum</name>
    <dbReference type="NCBI Taxonomy" id="2942629"/>
    <lineage>
        <taxon>Bacteria</taxon>
        <taxon>Pseudomonadati</taxon>
        <taxon>Pseudomonadota</taxon>
        <taxon>Gammaproteobacteria</taxon>
        <taxon>Pseudomonadales</taxon>
        <taxon>Pseudomonadaceae</taxon>
        <taxon>Pseudomonas</taxon>
    </lineage>
</organism>
<name>A0ABT5PSY0_9PSED</name>
<dbReference type="Gene3D" id="1.20.1270.180">
    <property type="match status" value="1"/>
</dbReference>
<dbReference type="RefSeq" id="WP_273896029.1">
    <property type="nucleotide sequence ID" value="NZ_JAMDGS010000014.1"/>
</dbReference>
<dbReference type="EMBL" id="JAMDGS010000014">
    <property type="protein sequence ID" value="MDD1127030.1"/>
    <property type="molecule type" value="Genomic_DNA"/>
</dbReference>
<evidence type="ECO:0000313" key="3">
    <source>
        <dbReference type="Proteomes" id="UP001150531"/>
    </source>
</evidence>
<evidence type="ECO:0000313" key="2">
    <source>
        <dbReference type="EMBL" id="MDD1127030.1"/>
    </source>
</evidence>
<dbReference type="Pfam" id="PF07007">
    <property type="entry name" value="LprI"/>
    <property type="match status" value="1"/>
</dbReference>
<evidence type="ECO:0000259" key="1">
    <source>
        <dbReference type="Pfam" id="PF07007"/>
    </source>
</evidence>
<feature type="domain" description="Lysozyme inhibitor LprI-like N-terminal" evidence="1">
    <location>
        <begin position="214"/>
        <end position="283"/>
    </location>
</feature>
<accession>A0ABT5PSY0</accession>
<dbReference type="InterPro" id="IPR009739">
    <property type="entry name" value="LprI-like_N"/>
</dbReference>
<keyword evidence="3" id="KW-1185">Reference proteome</keyword>
<gene>
    <name evidence="2" type="ORF">M5G18_20735</name>
</gene>
<sequence length="292" mass="32850">MTDLFVVLRSAASILVRCLNRSVSYVWIKTGSSLLLDFCGHQGIMNFRFILVVAFSLLSSVVKAEGTMIATVLQADFSKDPEIQLLVRVIDIAAGPDSPSMALRKECLARVKSTDRPGPDPCFSIEITENKKQRSIVRQTLLNDPQRSTDPIYLEIVYQSEVSASDPTNHYGRSAWLKIEENGFYNWNNETKQALADVVWPTASSGALDLVVTDTDALLNLVYRERMERLDENARKGLRETQRAWIKFRDAECLPEPKSSKSVFGEWSNSCLIRATIERARQLAMAPDKSKQ</sequence>
<reference evidence="2" key="1">
    <citation type="submission" date="2022-05" db="EMBL/GenBank/DDBJ databases">
        <title>Novel Pseudomonas spp. Isolated from a Rainbow Trout Aquaculture Facility.</title>
        <authorList>
            <person name="Testerman T."/>
            <person name="Graf J."/>
        </authorList>
    </citation>
    <scope>NUCLEOTIDE SEQUENCE</scope>
    <source>
        <strain evidence="2">ID386</strain>
    </source>
</reference>
<comment type="caution">
    <text evidence="2">The sequence shown here is derived from an EMBL/GenBank/DDBJ whole genome shotgun (WGS) entry which is preliminary data.</text>
</comment>
<protein>
    <submittedName>
        <fullName evidence="2">DUF1311 domain-containing protein</fullName>
    </submittedName>
</protein>